<evidence type="ECO:0000313" key="2">
    <source>
        <dbReference type="EMBL" id="MCP9764396.1"/>
    </source>
</evidence>
<dbReference type="Gene3D" id="2.70.70.10">
    <property type="entry name" value="Glucose Permease (Domain IIA)"/>
    <property type="match status" value="1"/>
</dbReference>
<evidence type="ECO:0000313" key="3">
    <source>
        <dbReference type="Proteomes" id="UP001204144"/>
    </source>
</evidence>
<dbReference type="InterPro" id="IPR011055">
    <property type="entry name" value="Dup_hybrid_motif"/>
</dbReference>
<dbReference type="Proteomes" id="UP001204144">
    <property type="component" value="Unassembled WGS sequence"/>
</dbReference>
<protein>
    <submittedName>
        <fullName evidence="2">M23 family metallopeptidase</fullName>
    </submittedName>
</protein>
<organism evidence="2 3">
    <name type="scientific">Lacihabitans soyangensis</name>
    <dbReference type="NCBI Taxonomy" id="869394"/>
    <lineage>
        <taxon>Bacteria</taxon>
        <taxon>Pseudomonadati</taxon>
        <taxon>Bacteroidota</taxon>
        <taxon>Cytophagia</taxon>
        <taxon>Cytophagales</taxon>
        <taxon>Leadbetterellaceae</taxon>
        <taxon>Lacihabitans</taxon>
    </lineage>
</organism>
<dbReference type="EMBL" id="RJUF01000173">
    <property type="protein sequence ID" value="MCP9764396.1"/>
    <property type="molecule type" value="Genomic_DNA"/>
</dbReference>
<sequence length="288" mass="33004">MLLNILFAIFSVFSLKTDASSAFSFSDETDVFPRYKKLLVDIREQNITPLEAENEFKSILGILKKSYPNTLDSSQIGNFVFPLTQSDYSAVGGNGSGFYIKNFNLFDHSVSGSHPAHDIFIYDPDQDCKDNRKQDYVDIVSVGNGVVLAVEKDWTDSSEYRGGNYVWVFDFERGGLWYYAHHRKVVVEIGQIVKPGDKLGEVGRTGFNAKNKRSDTHLHLMYLELDQDYYPKPKNYYVWLKNAETIRKSTQAEGIKRLFFGKLSLIKPLPPKKIAVRNFDLKVKRKRV</sequence>
<feature type="domain" description="M23ase beta-sheet core" evidence="1">
    <location>
        <begin position="138"/>
        <end position="221"/>
    </location>
</feature>
<proteinExistence type="predicted"/>
<dbReference type="AlphaFoldDB" id="A0AAE3H5G4"/>
<dbReference type="InterPro" id="IPR016047">
    <property type="entry name" value="M23ase_b-sheet_dom"/>
</dbReference>
<comment type="caution">
    <text evidence="2">The sequence shown here is derived from an EMBL/GenBank/DDBJ whole genome shotgun (WGS) entry which is preliminary data.</text>
</comment>
<dbReference type="Pfam" id="PF01551">
    <property type="entry name" value="Peptidase_M23"/>
    <property type="match status" value="1"/>
</dbReference>
<name>A0AAE3H5G4_9BACT</name>
<gene>
    <name evidence="2" type="ORF">EGI31_15735</name>
</gene>
<reference evidence="2 3" key="1">
    <citation type="submission" date="2018-11" db="EMBL/GenBank/DDBJ databases">
        <title>Novel bacteria species description.</title>
        <authorList>
            <person name="Han J.-H."/>
        </authorList>
    </citation>
    <scope>NUCLEOTIDE SEQUENCE [LARGE SCALE GENOMIC DNA]</scope>
    <source>
        <strain evidence="2 3">KCTC23259</strain>
    </source>
</reference>
<accession>A0AAE3H5G4</accession>
<keyword evidence="3" id="KW-1185">Reference proteome</keyword>
<dbReference type="RefSeq" id="WP_255038086.1">
    <property type="nucleotide sequence ID" value="NZ_RJUF01000173.1"/>
</dbReference>
<dbReference type="SUPFAM" id="SSF51261">
    <property type="entry name" value="Duplicated hybrid motif"/>
    <property type="match status" value="1"/>
</dbReference>
<evidence type="ECO:0000259" key="1">
    <source>
        <dbReference type="Pfam" id="PF01551"/>
    </source>
</evidence>